<evidence type="ECO:0000313" key="2">
    <source>
        <dbReference type="Proteomes" id="UP000438429"/>
    </source>
</evidence>
<proteinExistence type="predicted"/>
<dbReference type="AlphaFoldDB" id="A0A6A4TR02"/>
<organism evidence="1 2">
    <name type="scientific">Scophthalmus maximus</name>
    <name type="common">Turbot</name>
    <name type="synonym">Psetta maxima</name>
    <dbReference type="NCBI Taxonomy" id="52904"/>
    <lineage>
        <taxon>Eukaryota</taxon>
        <taxon>Metazoa</taxon>
        <taxon>Chordata</taxon>
        <taxon>Craniata</taxon>
        <taxon>Vertebrata</taxon>
        <taxon>Euteleostomi</taxon>
        <taxon>Actinopterygii</taxon>
        <taxon>Neopterygii</taxon>
        <taxon>Teleostei</taxon>
        <taxon>Neoteleostei</taxon>
        <taxon>Acanthomorphata</taxon>
        <taxon>Carangaria</taxon>
        <taxon>Pleuronectiformes</taxon>
        <taxon>Pleuronectoidei</taxon>
        <taxon>Scophthalmidae</taxon>
        <taxon>Scophthalmus</taxon>
    </lineage>
</organism>
<dbReference type="EMBL" id="VEVO01000002">
    <property type="protein sequence ID" value="KAF0045191.1"/>
    <property type="molecule type" value="Genomic_DNA"/>
</dbReference>
<accession>A0A6A4TR02</accession>
<protein>
    <submittedName>
        <fullName evidence="1">Uncharacterized protein</fullName>
    </submittedName>
</protein>
<evidence type="ECO:0000313" key="1">
    <source>
        <dbReference type="EMBL" id="KAF0045191.1"/>
    </source>
</evidence>
<dbReference type="Proteomes" id="UP000438429">
    <property type="component" value="Unassembled WGS sequence"/>
</dbReference>
<name>A0A6A4TR02_SCOMX</name>
<comment type="caution">
    <text evidence="1">The sequence shown here is derived from an EMBL/GenBank/DDBJ whole genome shotgun (WGS) entry which is preliminary data.</text>
</comment>
<gene>
    <name evidence="1" type="ORF">F2P81_001720</name>
</gene>
<sequence length="107" mass="11735">MGSQRGPSLELFQPGSGWVDRSPCDTRSTVCFAVNGATLSELGYVINHMIFLCDVRNIDCYNLDDFASDDTDDTKQITGLAVITGIRRYAAGCNIVRRNVEGTKVKL</sequence>
<reference evidence="1 2" key="1">
    <citation type="submission" date="2019-06" db="EMBL/GenBank/DDBJ databases">
        <title>Draft genomes of female and male turbot (Scophthalmus maximus).</title>
        <authorList>
            <person name="Xu H."/>
            <person name="Xu X.-W."/>
            <person name="Shao C."/>
            <person name="Chen S."/>
        </authorList>
    </citation>
    <scope>NUCLEOTIDE SEQUENCE [LARGE SCALE GENOMIC DNA]</scope>
    <source>
        <strain evidence="1">Ysfricsl-2016a</strain>
        <tissue evidence="1">Blood</tissue>
    </source>
</reference>